<evidence type="ECO:0000256" key="2">
    <source>
        <dbReference type="ARBA" id="ARBA00023315"/>
    </source>
</evidence>
<accession>A0A239FZJ5</accession>
<evidence type="ECO:0000256" key="1">
    <source>
        <dbReference type="ARBA" id="ARBA00022679"/>
    </source>
</evidence>
<organism evidence="4 5">
    <name type="scientific">Pseudomonas japonica</name>
    <dbReference type="NCBI Taxonomy" id="256466"/>
    <lineage>
        <taxon>Bacteria</taxon>
        <taxon>Pseudomonadati</taxon>
        <taxon>Pseudomonadota</taxon>
        <taxon>Gammaproteobacteria</taxon>
        <taxon>Pseudomonadales</taxon>
        <taxon>Pseudomonadaceae</taxon>
        <taxon>Pseudomonas</taxon>
    </lineage>
</organism>
<keyword evidence="2" id="KW-0012">Acyltransferase</keyword>
<gene>
    <name evidence="4" type="ORF">SAMN05444352_11149</name>
</gene>
<dbReference type="PANTHER" id="PTHR43877:SF2">
    <property type="entry name" value="AMINOALKYLPHOSPHONATE N-ACETYLTRANSFERASE-RELATED"/>
    <property type="match status" value="1"/>
</dbReference>
<dbReference type="InterPro" id="IPR050832">
    <property type="entry name" value="Bact_Acetyltransf"/>
</dbReference>
<dbReference type="STRING" id="1215104.GCA_000730585_01997"/>
<name>A0A239FZJ5_9PSED</name>
<dbReference type="OrthoDB" id="9799092at2"/>
<evidence type="ECO:0000259" key="3">
    <source>
        <dbReference type="PROSITE" id="PS51186"/>
    </source>
</evidence>
<keyword evidence="5" id="KW-1185">Reference proteome</keyword>
<evidence type="ECO:0000313" key="4">
    <source>
        <dbReference type="EMBL" id="SNS61712.1"/>
    </source>
</evidence>
<keyword evidence="4" id="KW-0689">Ribosomal protein</keyword>
<dbReference type="Gene3D" id="3.40.630.30">
    <property type="match status" value="1"/>
</dbReference>
<keyword evidence="4" id="KW-0687">Ribonucleoprotein</keyword>
<dbReference type="GO" id="GO:0016747">
    <property type="term" value="F:acyltransferase activity, transferring groups other than amino-acyl groups"/>
    <property type="evidence" value="ECO:0007669"/>
    <property type="project" value="InterPro"/>
</dbReference>
<dbReference type="CDD" id="cd04301">
    <property type="entry name" value="NAT_SF"/>
    <property type="match status" value="1"/>
</dbReference>
<dbReference type="SUPFAM" id="SSF55729">
    <property type="entry name" value="Acyl-CoA N-acyltransferases (Nat)"/>
    <property type="match status" value="1"/>
</dbReference>
<dbReference type="GO" id="GO:0005840">
    <property type="term" value="C:ribosome"/>
    <property type="evidence" value="ECO:0007669"/>
    <property type="project" value="UniProtKB-KW"/>
</dbReference>
<dbReference type="Proteomes" id="UP000198407">
    <property type="component" value="Unassembled WGS sequence"/>
</dbReference>
<dbReference type="AlphaFoldDB" id="A0A239FZJ5"/>
<dbReference type="InterPro" id="IPR016181">
    <property type="entry name" value="Acyl_CoA_acyltransferase"/>
</dbReference>
<dbReference type="Pfam" id="PF00583">
    <property type="entry name" value="Acetyltransf_1"/>
    <property type="match status" value="1"/>
</dbReference>
<sequence>MIVLCPLRAEQWPLYRDLRLRALRDAPEAFGSTLEAEAMRTDDDWAQRAMRAAAGTDDQSWFAVHGEDACGLVWGKRVAGDTVEVFQMWVDPQARGLGAGRRLLEAVIAWARGLGVTRVCLGVTVGESAAARLYRGQGFRPIGALEPLRKGSPLMCQAMELRLD</sequence>
<reference evidence="5" key="1">
    <citation type="submission" date="2017-06" db="EMBL/GenBank/DDBJ databases">
        <authorList>
            <person name="Varghese N."/>
            <person name="Submissions S."/>
        </authorList>
    </citation>
    <scope>NUCLEOTIDE SEQUENCE [LARGE SCALE GENOMIC DNA]</scope>
    <source>
        <strain evidence="5">DSM 22348</strain>
    </source>
</reference>
<dbReference type="PANTHER" id="PTHR43877">
    <property type="entry name" value="AMINOALKYLPHOSPHONATE N-ACETYLTRANSFERASE-RELATED-RELATED"/>
    <property type="match status" value="1"/>
</dbReference>
<feature type="domain" description="N-acetyltransferase" evidence="3">
    <location>
        <begin position="2"/>
        <end position="164"/>
    </location>
</feature>
<proteinExistence type="predicted"/>
<dbReference type="InterPro" id="IPR000182">
    <property type="entry name" value="GNAT_dom"/>
</dbReference>
<dbReference type="PROSITE" id="PS51186">
    <property type="entry name" value="GNAT"/>
    <property type="match status" value="1"/>
</dbReference>
<dbReference type="EMBL" id="FZOL01000011">
    <property type="protein sequence ID" value="SNS61712.1"/>
    <property type="molecule type" value="Genomic_DNA"/>
</dbReference>
<protein>
    <submittedName>
        <fullName evidence="4">Ribosomal protein S18 acetylase RimI</fullName>
    </submittedName>
</protein>
<keyword evidence="1" id="KW-0808">Transferase</keyword>
<evidence type="ECO:0000313" key="5">
    <source>
        <dbReference type="Proteomes" id="UP000198407"/>
    </source>
</evidence>